<organism evidence="7 8">
    <name type="scientific">Lyticum sinuosum</name>
    <dbReference type="NCBI Taxonomy" id="1332059"/>
    <lineage>
        <taxon>Bacteria</taxon>
        <taxon>Pseudomonadati</taxon>
        <taxon>Pseudomonadota</taxon>
        <taxon>Alphaproteobacteria</taxon>
        <taxon>Rickettsiales</taxon>
        <taxon>Lyticum</taxon>
    </lineage>
</organism>
<dbReference type="GO" id="GO:0006508">
    <property type="term" value="P:proteolysis"/>
    <property type="evidence" value="ECO:0007669"/>
    <property type="project" value="UniProtKB-KW"/>
</dbReference>
<gene>
    <name evidence="7" type="ORF">Lyticum_00464</name>
</gene>
<dbReference type="Pfam" id="PF02897">
    <property type="entry name" value="Peptidase_S9_N"/>
    <property type="match status" value="1"/>
</dbReference>
<proteinExistence type="inferred from homology"/>
<evidence type="ECO:0000313" key="8">
    <source>
        <dbReference type="Proteomes" id="UP001289135"/>
    </source>
</evidence>
<dbReference type="GO" id="GO:0004252">
    <property type="term" value="F:serine-type endopeptidase activity"/>
    <property type="evidence" value="ECO:0007669"/>
    <property type="project" value="InterPro"/>
</dbReference>
<dbReference type="InterPro" id="IPR023302">
    <property type="entry name" value="Pept_S9A_N"/>
</dbReference>
<evidence type="ECO:0000256" key="2">
    <source>
        <dbReference type="ARBA" id="ARBA00022670"/>
    </source>
</evidence>
<keyword evidence="4" id="KW-0720">Serine protease</keyword>
<dbReference type="InterPro" id="IPR029058">
    <property type="entry name" value="AB_hydrolase_fold"/>
</dbReference>
<dbReference type="InterPro" id="IPR002470">
    <property type="entry name" value="Peptidase_S9A"/>
</dbReference>
<dbReference type="InterPro" id="IPR001375">
    <property type="entry name" value="Peptidase_S9_cat"/>
</dbReference>
<keyword evidence="2" id="KW-0645">Protease</keyword>
<evidence type="ECO:0000259" key="6">
    <source>
        <dbReference type="Pfam" id="PF02897"/>
    </source>
</evidence>
<dbReference type="SUPFAM" id="SSF53474">
    <property type="entry name" value="alpha/beta-Hydrolases"/>
    <property type="match status" value="1"/>
</dbReference>
<dbReference type="AlphaFoldDB" id="A0AAE4VL04"/>
<dbReference type="SUPFAM" id="SSF50993">
    <property type="entry name" value="Peptidase/esterase 'gauge' domain"/>
    <property type="match status" value="1"/>
</dbReference>
<evidence type="ECO:0000256" key="1">
    <source>
        <dbReference type="ARBA" id="ARBA00005228"/>
    </source>
</evidence>
<accession>A0AAE4VL04</accession>
<dbReference type="InterPro" id="IPR051543">
    <property type="entry name" value="Serine_Peptidase_S9A"/>
</dbReference>
<protein>
    <submittedName>
        <fullName evidence="7">S9 family peptidase</fullName>
    </submittedName>
</protein>
<dbReference type="EMBL" id="JARGYU010000002">
    <property type="protein sequence ID" value="MDZ5761294.1"/>
    <property type="molecule type" value="Genomic_DNA"/>
</dbReference>
<evidence type="ECO:0000256" key="3">
    <source>
        <dbReference type="ARBA" id="ARBA00022801"/>
    </source>
</evidence>
<keyword evidence="8" id="KW-1185">Reference proteome</keyword>
<feature type="domain" description="Peptidase S9 prolyl oligopeptidase catalytic" evidence="5">
    <location>
        <begin position="544"/>
        <end position="758"/>
    </location>
</feature>
<dbReference type="Pfam" id="PF00326">
    <property type="entry name" value="Peptidase_S9"/>
    <property type="match status" value="1"/>
</dbReference>
<dbReference type="PANTHER" id="PTHR11757:SF19">
    <property type="entry name" value="PROLYL ENDOPEPTIDASE-LIKE"/>
    <property type="match status" value="1"/>
</dbReference>
<comment type="similarity">
    <text evidence="1">Belongs to the peptidase S9A family.</text>
</comment>
<feature type="domain" description="Peptidase S9A N-terminal" evidence="6">
    <location>
        <begin position="23"/>
        <end position="469"/>
    </location>
</feature>
<evidence type="ECO:0000259" key="5">
    <source>
        <dbReference type="Pfam" id="PF00326"/>
    </source>
</evidence>
<dbReference type="PRINTS" id="PR00862">
    <property type="entry name" value="PROLIGOPTASE"/>
</dbReference>
<keyword evidence="3" id="KW-0378">Hydrolase</keyword>
<dbReference type="Proteomes" id="UP001289135">
    <property type="component" value="Unassembled WGS sequence"/>
</dbReference>
<dbReference type="PANTHER" id="PTHR11757">
    <property type="entry name" value="PROTEASE FAMILY S9A OLIGOPEPTIDASE"/>
    <property type="match status" value="1"/>
</dbReference>
<dbReference type="Gene3D" id="2.130.10.120">
    <property type="entry name" value="Prolyl oligopeptidase, N-terminal domain"/>
    <property type="match status" value="1"/>
</dbReference>
<name>A0AAE4VL04_9RICK</name>
<evidence type="ECO:0000313" key="7">
    <source>
        <dbReference type="EMBL" id="MDZ5761294.1"/>
    </source>
</evidence>
<sequence>MHMKKNNKKKISYNYNNKLLAKKIPHQFSIHNENIIDNYYWMRDEKWPQKVDNPDIIEHIIEENNNAKKILSKLNRITNEIYTEILERIPIEYKSCPIIHNDYAYYSISWRDKNYSRYVRYPIENPDTEEVLLDLNDMSEGYEYFSVPGYEISYNNNLLAYFLDVTGEEKFTIYIKDIKTNTIVDSTVDSAFYGIIWDKANEGFFYIEAAEDWRQKKIFYHKIGSSIEDDIMLYEEKDNTYSVDIYETDNDDYIVLHIQSADCTEIRILDKLPESDTYNWLKSSNWYKILDRNKGYRCSISQDDEYFYLTIDDLGKNFRLISIPIESVFPKELSSKILEEDFNYTKICYEEISHHNEKYLSDILVFKNYIVIMYQTNGLKELSIYKKVYKKDQIDSEIKDIQINNLKKRELLRKIIFIDNITMSDPCYDLDIMDTPYDSDVLRYIYSSLRCPSRIYEYNFISKEINIIEEYPMPENFQEDNYVIQRIWADSRDGFSKIPISLIFHKYKVKNYNINQFYKNKEDIKSLPLLLYGYGSYGIGIDCSFRNSIISLLDRGFIYAIGHIRGGDDLGLEWYEQAKMLNKKRTFNDFIDVSETLINLGYTKPGDIVIHGGSAGGMLVGVCVNEKPELYRAVIAEVPFVDVLNTMLDSSLPLTPGEYKEWGNPEENKEYFEYIQSYSPYDNVKNNKYPHMFVTAGINDPRVGYWEAMKWVAKLREFNNNTSSIILLKTDMGTGHSGKSGRIDAYKDIAEKYAFIIKNCL</sequence>
<dbReference type="Gene3D" id="3.40.50.1820">
    <property type="entry name" value="alpha/beta hydrolase"/>
    <property type="match status" value="1"/>
</dbReference>
<comment type="caution">
    <text evidence="7">The sequence shown here is derived from an EMBL/GenBank/DDBJ whole genome shotgun (WGS) entry which is preliminary data.</text>
</comment>
<evidence type="ECO:0000256" key="4">
    <source>
        <dbReference type="ARBA" id="ARBA00022825"/>
    </source>
</evidence>
<reference evidence="7" key="1">
    <citation type="submission" date="2023-02" db="EMBL/GenBank/DDBJ databases">
        <title>Host association and intracellularity evolved multiple times independently in the Rickettsiales.</title>
        <authorList>
            <person name="Castelli M."/>
            <person name="Nardi T."/>
            <person name="Gammuto L."/>
            <person name="Bellinzona G."/>
            <person name="Sabaneyeva E."/>
            <person name="Potekhin A."/>
            <person name="Serra V."/>
            <person name="Petroni G."/>
            <person name="Sassera D."/>
        </authorList>
    </citation>
    <scope>NUCLEOTIDE SEQUENCE</scope>
    <source>
        <strain evidence="7">USBL-36I1</strain>
    </source>
</reference>